<dbReference type="Proteomes" id="UP001458946">
    <property type="component" value="Unassembled WGS sequence"/>
</dbReference>
<feature type="transmembrane region" description="Helical" evidence="1">
    <location>
        <begin position="115"/>
        <end position="132"/>
    </location>
</feature>
<feature type="transmembrane region" description="Helical" evidence="1">
    <location>
        <begin position="84"/>
        <end position="103"/>
    </location>
</feature>
<name>A0ABP9VH83_9DEIO</name>
<gene>
    <name evidence="2" type="ORF">Dxin01_03774</name>
</gene>
<dbReference type="EMBL" id="BAABRN010000080">
    <property type="protein sequence ID" value="GAA5504006.1"/>
    <property type="molecule type" value="Genomic_DNA"/>
</dbReference>
<keyword evidence="3" id="KW-1185">Reference proteome</keyword>
<keyword evidence="1" id="KW-0812">Transmembrane</keyword>
<organism evidence="2 3">
    <name type="scientific">Deinococcus xinjiangensis</name>
    <dbReference type="NCBI Taxonomy" id="457454"/>
    <lineage>
        <taxon>Bacteria</taxon>
        <taxon>Thermotogati</taxon>
        <taxon>Deinococcota</taxon>
        <taxon>Deinococci</taxon>
        <taxon>Deinococcales</taxon>
        <taxon>Deinococcaceae</taxon>
        <taxon>Deinococcus</taxon>
    </lineage>
</organism>
<feature type="transmembrane region" description="Helical" evidence="1">
    <location>
        <begin position="147"/>
        <end position="168"/>
    </location>
</feature>
<protein>
    <recommendedName>
        <fullName evidence="4">DoxX family membrane protein</fullName>
    </recommendedName>
</protein>
<evidence type="ECO:0008006" key="4">
    <source>
        <dbReference type="Google" id="ProtNLM"/>
    </source>
</evidence>
<proteinExistence type="predicted"/>
<feature type="transmembrane region" description="Helical" evidence="1">
    <location>
        <begin position="46"/>
        <end position="64"/>
    </location>
</feature>
<evidence type="ECO:0000313" key="2">
    <source>
        <dbReference type="EMBL" id="GAA5504006.1"/>
    </source>
</evidence>
<sequence>MSRTDLQSCEADWYSSAGPLYESAGENCSIWAHNKPMRRTTPLQQLGRILLGTAMIFAGTGHLTFARQDFQAQVPDALPLDKDFVVLASGLVEIGLGAALLALPEGQPRRTFGQLLAAFFVAVFPGNIAQYLGHKDAFGLDTDQKRLIRLFFQPLLVLWALWSTGSLGRKRD</sequence>
<keyword evidence="1" id="KW-1133">Transmembrane helix</keyword>
<keyword evidence="1" id="KW-0472">Membrane</keyword>
<dbReference type="PANTHER" id="PTHR36974">
    <property type="entry name" value="MEMBRANE PROTEIN-RELATED"/>
    <property type="match status" value="1"/>
</dbReference>
<reference evidence="2 3" key="1">
    <citation type="submission" date="2024-02" db="EMBL/GenBank/DDBJ databases">
        <title>Deinococcus xinjiangensis NBRC 107630.</title>
        <authorList>
            <person name="Ichikawa N."/>
            <person name="Katano-Makiyama Y."/>
            <person name="Hidaka K."/>
        </authorList>
    </citation>
    <scope>NUCLEOTIDE SEQUENCE [LARGE SCALE GENOMIC DNA]</scope>
    <source>
        <strain evidence="2 3">NBRC 107630</strain>
    </source>
</reference>
<evidence type="ECO:0000256" key="1">
    <source>
        <dbReference type="SAM" id="Phobius"/>
    </source>
</evidence>
<accession>A0ABP9VH83</accession>
<evidence type="ECO:0000313" key="3">
    <source>
        <dbReference type="Proteomes" id="UP001458946"/>
    </source>
</evidence>
<dbReference type="PANTHER" id="PTHR36974:SF1">
    <property type="entry name" value="DOXX FAMILY MEMBRANE PROTEIN"/>
    <property type="match status" value="1"/>
</dbReference>
<comment type="caution">
    <text evidence="2">The sequence shown here is derived from an EMBL/GenBank/DDBJ whole genome shotgun (WGS) entry which is preliminary data.</text>
</comment>